<comment type="caution">
    <text evidence="5">The sequence shown here is derived from an EMBL/GenBank/DDBJ whole genome shotgun (WGS) entry which is preliminary data.</text>
</comment>
<gene>
    <name evidence="5" type="ORF">CWI84_00905</name>
</gene>
<reference evidence="5 6" key="1">
    <citation type="journal article" date="2011" name="Front. Microbiol.">
        <title>Genomic signatures of strain selection and enhancement in Bacillus atrophaeus var. globigii, a historical biowarfare simulant.</title>
        <authorList>
            <person name="Gibbons H.S."/>
            <person name="Broomall S.M."/>
            <person name="McNew L.A."/>
            <person name="Daligault H."/>
            <person name="Chapman C."/>
            <person name="Bruce D."/>
            <person name="Karavis M."/>
            <person name="Krepps M."/>
            <person name="McGregor P.A."/>
            <person name="Hong C."/>
            <person name="Park K.H."/>
            <person name="Akmal A."/>
            <person name="Feldman A."/>
            <person name="Lin J.S."/>
            <person name="Chang W.E."/>
            <person name="Higgs B.W."/>
            <person name="Demirev P."/>
            <person name="Lindquist J."/>
            <person name="Liem A."/>
            <person name="Fochler E."/>
            <person name="Read T.D."/>
            <person name="Tapia R."/>
            <person name="Johnson S."/>
            <person name="Bishop-Lilly K.A."/>
            <person name="Detter C."/>
            <person name="Han C."/>
            <person name="Sozhamannan S."/>
            <person name="Rosenzweig C.N."/>
            <person name="Skowronski E.W."/>
        </authorList>
    </citation>
    <scope>NUCLEOTIDE SEQUENCE [LARGE SCALE GENOMIC DNA]</scope>
    <source>
        <strain evidence="5 6">CC-PW-9</strain>
    </source>
</reference>
<feature type="binding site" evidence="4">
    <location>
        <position position="134"/>
    </location>
    <ligand>
        <name>a divalent metal cation</name>
        <dbReference type="ChEBI" id="CHEBI:60240"/>
        <label>2</label>
    </ligand>
</feature>
<sequence>MFVDSHCHLDKIDTDKLGTDLATIVKNAERKGVRHMLCVCVTLDQFRPMAAAVEPFDNVSLSCGLHPLYVKDEKTPADDFYKTLVELGADPRVIAVGETGLDYFYDPDSKAIQQQAFAKHIAAANTLKKPLIIHTRDAQQDTLAILKEGKAEKCKGVLHCFTESLEMAQQAIDELDFYVSLSGILSFRNAEELRATAKALPLERLLIETDSPWLAPVPHRGKQNQPAYVADVAKCLAEVKGVSIEEVAEVTTNNFNELFKQHV</sequence>
<dbReference type="Pfam" id="PF01026">
    <property type="entry name" value="TatD_DNase"/>
    <property type="match status" value="1"/>
</dbReference>
<dbReference type="OrthoDB" id="9810005at2"/>
<dbReference type="InterPro" id="IPR015991">
    <property type="entry name" value="TatD/YcfH-like"/>
</dbReference>
<feature type="binding site" evidence="4">
    <location>
        <position position="210"/>
    </location>
    <ligand>
        <name>a divalent metal cation</name>
        <dbReference type="ChEBI" id="CHEBI:60240"/>
        <label>1</label>
    </ligand>
</feature>
<dbReference type="PANTHER" id="PTHR46124:SF2">
    <property type="entry name" value="D-AMINOACYL-TRNA DEACYLASE"/>
    <property type="match status" value="1"/>
</dbReference>
<dbReference type="InterPro" id="IPR018228">
    <property type="entry name" value="DNase_TatD-rel_CS"/>
</dbReference>
<keyword evidence="3 5" id="KW-0378">Hydrolase</keyword>
<dbReference type="GO" id="GO:0005829">
    <property type="term" value="C:cytosol"/>
    <property type="evidence" value="ECO:0007669"/>
    <property type="project" value="TreeGrafter"/>
</dbReference>
<dbReference type="FunFam" id="3.20.20.140:FF:000005">
    <property type="entry name" value="TatD family hydrolase"/>
    <property type="match status" value="1"/>
</dbReference>
<feature type="binding site" evidence="4">
    <location>
        <position position="159"/>
    </location>
    <ligand>
        <name>a divalent metal cation</name>
        <dbReference type="ChEBI" id="CHEBI:60240"/>
        <label>2</label>
    </ligand>
</feature>
<dbReference type="Gene3D" id="3.20.20.140">
    <property type="entry name" value="Metal-dependent hydrolases"/>
    <property type="match status" value="1"/>
</dbReference>
<keyword evidence="2 4" id="KW-0479">Metal-binding</keyword>
<evidence type="ECO:0000256" key="3">
    <source>
        <dbReference type="ARBA" id="ARBA00022801"/>
    </source>
</evidence>
<protein>
    <submittedName>
        <fullName evidence="5">Metal-dependent hydrolase</fullName>
    </submittedName>
</protein>
<dbReference type="GO" id="GO:0016788">
    <property type="term" value="F:hydrolase activity, acting on ester bonds"/>
    <property type="evidence" value="ECO:0007669"/>
    <property type="project" value="InterPro"/>
</dbReference>
<evidence type="ECO:0000256" key="4">
    <source>
        <dbReference type="PIRSR" id="PIRSR005902-1"/>
    </source>
</evidence>
<dbReference type="PROSITE" id="PS01137">
    <property type="entry name" value="TATD_1"/>
    <property type="match status" value="1"/>
</dbReference>
<dbReference type="CDD" id="cd01310">
    <property type="entry name" value="TatD_DNAse"/>
    <property type="match status" value="1"/>
</dbReference>
<dbReference type="InterPro" id="IPR032466">
    <property type="entry name" value="Metal_Hydrolase"/>
</dbReference>
<dbReference type="Proteomes" id="UP000287996">
    <property type="component" value="Unassembled WGS sequence"/>
</dbReference>
<evidence type="ECO:0000313" key="5">
    <source>
        <dbReference type="EMBL" id="RUO81348.1"/>
    </source>
</evidence>
<keyword evidence="6" id="KW-1185">Reference proteome</keyword>
<dbReference type="AlphaFoldDB" id="A0A432ZU56"/>
<comment type="similarity">
    <text evidence="1">Belongs to the metallo-dependent hydrolases superfamily. TatD-type hydrolase family.</text>
</comment>
<proteinExistence type="inferred from homology"/>
<dbReference type="GO" id="GO:0046872">
    <property type="term" value="F:metal ion binding"/>
    <property type="evidence" value="ECO:0007669"/>
    <property type="project" value="UniProtKB-KW"/>
</dbReference>
<dbReference type="PANTHER" id="PTHR46124">
    <property type="entry name" value="D-AMINOACYL-TRNA DEACYLASE"/>
    <property type="match status" value="1"/>
</dbReference>
<feature type="binding site" evidence="4">
    <location>
        <position position="8"/>
    </location>
    <ligand>
        <name>a divalent metal cation</name>
        <dbReference type="ChEBI" id="CHEBI:60240"/>
        <label>1</label>
    </ligand>
</feature>
<accession>A0A432ZU56</accession>
<dbReference type="EMBL" id="PIQH01000001">
    <property type="protein sequence ID" value="RUO81348.1"/>
    <property type="molecule type" value="Genomic_DNA"/>
</dbReference>
<dbReference type="RefSeq" id="WP_126840693.1">
    <property type="nucleotide sequence ID" value="NZ_PIQH01000001.1"/>
</dbReference>
<feature type="binding site" evidence="4">
    <location>
        <position position="98"/>
    </location>
    <ligand>
        <name>a divalent metal cation</name>
        <dbReference type="ChEBI" id="CHEBI:60240"/>
        <label>1</label>
    </ligand>
</feature>
<evidence type="ECO:0000256" key="1">
    <source>
        <dbReference type="ARBA" id="ARBA00009275"/>
    </source>
</evidence>
<evidence type="ECO:0000256" key="2">
    <source>
        <dbReference type="ARBA" id="ARBA00022723"/>
    </source>
</evidence>
<evidence type="ECO:0000313" key="6">
    <source>
        <dbReference type="Proteomes" id="UP000287996"/>
    </source>
</evidence>
<dbReference type="InterPro" id="IPR001130">
    <property type="entry name" value="TatD-like"/>
</dbReference>
<dbReference type="NCBIfam" id="TIGR00010">
    <property type="entry name" value="YchF/TatD family DNA exonuclease"/>
    <property type="match status" value="1"/>
</dbReference>
<dbReference type="GO" id="GO:0004536">
    <property type="term" value="F:DNA nuclease activity"/>
    <property type="evidence" value="ECO:0007669"/>
    <property type="project" value="InterPro"/>
</dbReference>
<dbReference type="PROSITE" id="PS01091">
    <property type="entry name" value="TATD_3"/>
    <property type="match status" value="1"/>
</dbReference>
<feature type="binding site" evidence="4">
    <location>
        <position position="6"/>
    </location>
    <ligand>
        <name>a divalent metal cation</name>
        <dbReference type="ChEBI" id="CHEBI:60240"/>
        <label>1</label>
    </ligand>
</feature>
<name>A0A432ZU56_9GAMM</name>
<dbReference type="SUPFAM" id="SSF51556">
    <property type="entry name" value="Metallo-dependent hydrolases"/>
    <property type="match status" value="1"/>
</dbReference>
<dbReference type="PIRSF" id="PIRSF005902">
    <property type="entry name" value="DNase_TatD"/>
    <property type="match status" value="1"/>
</dbReference>
<organism evidence="5 6">
    <name type="scientific">Idiomarina tyrosinivorans</name>
    <dbReference type="NCBI Taxonomy" id="1445662"/>
    <lineage>
        <taxon>Bacteria</taxon>
        <taxon>Pseudomonadati</taxon>
        <taxon>Pseudomonadota</taxon>
        <taxon>Gammaproteobacteria</taxon>
        <taxon>Alteromonadales</taxon>
        <taxon>Idiomarinaceae</taxon>
        <taxon>Idiomarina</taxon>
    </lineage>
</organism>